<dbReference type="InterPro" id="IPR029044">
    <property type="entry name" value="Nucleotide-diphossugar_trans"/>
</dbReference>
<dbReference type="EMBL" id="JAMZMM010000020">
    <property type="protein sequence ID" value="MCP2727593.1"/>
    <property type="molecule type" value="Genomic_DNA"/>
</dbReference>
<accession>A0AAE3GPS6</accession>
<proteinExistence type="predicted"/>
<dbReference type="InterPro" id="IPR050834">
    <property type="entry name" value="Glycosyltransf_2"/>
</dbReference>
<sequence>MVNLTVSICTYNGETRLPRVLDLLLSQENTDHFLWEIIVIDNNSSDNTAKIVQEYQSNSLSRYPIRYYFEPKQGLAFARRYAIKEAQGDLVAFLDDDNLPTANWVSAAFSFGMSHPKAGAYGSQINGEYEVNPPEGFPRIASLLAIVDRGETPFCYELHRKWFFPAGAGLVFRKKVWIDSVPEEPILKGVCGTSLSSKGEDLETLSYIRKASWEIWHNPEMLIYHHIQRSRLEKDYLLQVARGVGLSRYPMRMLRFPFWQKPLVLPLYLANDLRKLILHFIKYRKFINTDTIAACELELFWCSFISPFYHWRAKIFK</sequence>
<gene>
    <name evidence="2" type="primary">hpsE</name>
    <name evidence="2" type="ORF">NJ959_03770</name>
</gene>
<dbReference type="CDD" id="cd00761">
    <property type="entry name" value="Glyco_tranf_GTA_type"/>
    <property type="match status" value="1"/>
</dbReference>
<dbReference type="PANTHER" id="PTHR43685:SF2">
    <property type="entry name" value="GLYCOSYLTRANSFERASE 2-LIKE DOMAIN-CONTAINING PROTEIN"/>
    <property type="match status" value="1"/>
</dbReference>
<dbReference type="PANTHER" id="PTHR43685">
    <property type="entry name" value="GLYCOSYLTRANSFERASE"/>
    <property type="match status" value="1"/>
</dbReference>
<comment type="caution">
    <text evidence="2">The sequence shown here is derived from an EMBL/GenBank/DDBJ whole genome shotgun (WGS) entry which is preliminary data.</text>
</comment>
<protein>
    <submittedName>
        <fullName evidence="2">Hormogonium polysaccharide biosynthesis glycosyltransferase HpsE</fullName>
    </submittedName>
</protein>
<evidence type="ECO:0000259" key="1">
    <source>
        <dbReference type="Pfam" id="PF00535"/>
    </source>
</evidence>
<dbReference type="AlphaFoldDB" id="A0AAE3GPS6"/>
<dbReference type="SUPFAM" id="SSF53448">
    <property type="entry name" value="Nucleotide-diphospho-sugar transferases"/>
    <property type="match status" value="1"/>
</dbReference>
<dbReference type="Gene3D" id="3.90.550.10">
    <property type="entry name" value="Spore Coat Polysaccharide Biosynthesis Protein SpsA, Chain A"/>
    <property type="match status" value="1"/>
</dbReference>
<dbReference type="Proteomes" id="UP001204953">
    <property type="component" value="Unassembled WGS sequence"/>
</dbReference>
<dbReference type="NCBIfam" id="NF038302">
    <property type="entry name" value="EPS_HpsE"/>
    <property type="match status" value="1"/>
</dbReference>
<dbReference type="InterPro" id="IPR001173">
    <property type="entry name" value="Glyco_trans_2-like"/>
</dbReference>
<dbReference type="RefSeq" id="WP_254010405.1">
    <property type="nucleotide sequence ID" value="NZ_JAMZMM010000020.1"/>
</dbReference>
<keyword evidence="3" id="KW-1185">Reference proteome</keyword>
<feature type="domain" description="Glycosyltransferase 2-like" evidence="1">
    <location>
        <begin position="6"/>
        <end position="133"/>
    </location>
</feature>
<reference evidence="2" key="1">
    <citation type="submission" date="2022-06" db="EMBL/GenBank/DDBJ databases">
        <title>New cyanobacteria of genus Symplocastrum in benthos of Lake Baikal.</title>
        <authorList>
            <person name="Sorokovikova E."/>
            <person name="Tikhonova I."/>
            <person name="Krasnopeev A."/>
            <person name="Evseev P."/>
            <person name="Gladkikh A."/>
            <person name="Belykh O."/>
        </authorList>
    </citation>
    <scope>NUCLEOTIDE SEQUENCE</scope>
    <source>
        <strain evidence="2">BBK-W-15</strain>
    </source>
</reference>
<name>A0AAE3GPS6_9CYAN</name>
<evidence type="ECO:0000313" key="3">
    <source>
        <dbReference type="Proteomes" id="UP001204953"/>
    </source>
</evidence>
<dbReference type="Pfam" id="PF00535">
    <property type="entry name" value="Glycos_transf_2"/>
    <property type="match status" value="1"/>
</dbReference>
<evidence type="ECO:0000313" key="2">
    <source>
        <dbReference type="EMBL" id="MCP2727593.1"/>
    </source>
</evidence>
<organism evidence="2 3">
    <name type="scientific">Limnofasciculus baicalensis BBK-W-15</name>
    <dbReference type="NCBI Taxonomy" id="2699891"/>
    <lineage>
        <taxon>Bacteria</taxon>
        <taxon>Bacillati</taxon>
        <taxon>Cyanobacteriota</taxon>
        <taxon>Cyanophyceae</taxon>
        <taxon>Coleofasciculales</taxon>
        <taxon>Coleofasciculaceae</taxon>
        <taxon>Limnofasciculus</taxon>
        <taxon>Limnofasciculus baicalensis</taxon>
    </lineage>
</organism>